<sequence length="52" mass="5862">MSGMENASTSSRGFLLREGSPPTQSIESEQRIWLYQRHCCPLELGGYTLEVD</sequence>
<feature type="region of interest" description="Disordered" evidence="1">
    <location>
        <begin position="1"/>
        <end position="23"/>
    </location>
</feature>
<name>A0A382F6K8_9ZZZZ</name>
<evidence type="ECO:0000313" key="2">
    <source>
        <dbReference type="EMBL" id="SVB58676.1"/>
    </source>
</evidence>
<organism evidence="2">
    <name type="scientific">marine metagenome</name>
    <dbReference type="NCBI Taxonomy" id="408172"/>
    <lineage>
        <taxon>unclassified sequences</taxon>
        <taxon>metagenomes</taxon>
        <taxon>ecological metagenomes</taxon>
    </lineage>
</organism>
<protein>
    <submittedName>
        <fullName evidence="2">Uncharacterized protein</fullName>
    </submittedName>
</protein>
<accession>A0A382F6K8</accession>
<dbReference type="EMBL" id="UINC01048300">
    <property type="protein sequence ID" value="SVB58676.1"/>
    <property type="molecule type" value="Genomic_DNA"/>
</dbReference>
<proteinExistence type="predicted"/>
<gene>
    <name evidence="2" type="ORF">METZ01_LOCUS211530</name>
</gene>
<feature type="compositionally biased region" description="Polar residues" evidence="1">
    <location>
        <begin position="1"/>
        <end position="12"/>
    </location>
</feature>
<dbReference type="AlphaFoldDB" id="A0A382F6K8"/>
<evidence type="ECO:0000256" key="1">
    <source>
        <dbReference type="SAM" id="MobiDB-lite"/>
    </source>
</evidence>
<reference evidence="2" key="1">
    <citation type="submission" date="2018-05" db="EMBL/GenBank/DDBJ databases">
        <authorList>
            <person name="Lanie J.A."/>
            <person name="Ng W.-L."/>
            <person name="Kazmierczak K.M."/>
            <person name="Andrzejewski T.M."/>
            <person name="Davidsen T.M."/>
            <person name="Wayne K.J."/>
            <person name="Tettelin H."/>
            <person name="Glass J.I."/>
            <person name="Rusch D."/>
            <person name="Podicherti R."/>
            <person name="Tsui H.-C.T."/>
            <person name="Winkler M.E."/>
        </authorList>
    </citation>
    <scope>NUCLEOTIDE SEQUENCE</scope>
</reference>